<dbReference type="PROSITE" id="PS50937">
    <property type="entry name" value="HTH_MERR_2"/>
    <property type="match status" value="1"/>
</dbReference>
<dbReference type="GO" id="GO:0003677">
    <property type="term" value="F:DNA binding"/>
    <property type="evidence" value="ECO:0007669"/>
    <property type="project" value="UniProtKB-KW"/>
</dbReference>
<dbReference type="PANTHER" id="PTHR30204">
    <property type="entry name" value="REDOX-CYCLING DRUG-SENSING TRANSCRIPTIONAL ACTIVATOR SOXR"/>
    <property type="match status" value="1"/>
</dbReference>
<feature type="compositionally biased region" description="Basic residues" evidence="4">
    <location>
        <begin position="1"/>
        <end position="11"/>
    </location>
</feature>
<proteinExistence type="predicted"/>
<dbReference type="PROSITE" id="PS00552">
    <property type="entry name" value="HTH_MERR_1"/>
    <property type="match status" value="1"/>
</dbReference>
<evidence type="ECO:0000256" key="3">
    <source>
        <dbReference type="ARBA" id="ARBA00023163"/>
    </source>
</evidence>
<dbReference type="RefSeq" id="WP_068691700.1">
    <property type="nucleotide sequence ID" value="NZ_CP063196.1"/>
</dbReference>
<keyword evidence="1" id="KW-0805">Transcription regulation</keyword>
<dbReference type="OrthoDB" id="5296483at2"/>
<evidence type="ECO:0000256" key="4">
    <source>
        <dbReference type="SAM" id="MobiDB-lite"/>
    </source>
</evidence>
<dbReference type="KEGG" id="thao:NI17_008985"/>
<reference evidence="5" key="1">
    <citation type="submission" date="2020-10" db="EMBL/GenBank/DDBJ databases">
        <title>De novo genome project of the cellulose decomposer Thermobifida halotolerans type strain.</title>
        <authorList>
            <person name="Nagy I."/>
            <person name="Horvath B."/>
            <person name="Kukolya J."/>
            <person name="Nagy I."/>
            <person name="Orsini M."/>
        </authorList>
    </citation>
    <scope>NUCLEOTIDE SEQUENCE</scope>
    <source>
        <strain evidence="5">DSM 44931</strain>
    </source>
</reference>
<dbReference type="SUPFAM" id="SSF46955">
    <property type="entry name" value="Putative DNA-binding domain"/>
    <property type="match status" value="1"/>
</dbReference>
<evidence type="ECO:0000256" key="1">
    <source>
        <dbReference type="ARBA" id="ARBA00023015"/>
    </source>
</evidence>
<dbReference type="PRINTS" id="PR00040">
    <property type="entry name" value="HTHMERR"/>
</dbReference>
<name>A0A399FXB0_9ACTN</name>
<dbReference type="SMART" id="SM00422">
    <property type="entry name" value="HTH_MERR"/>
    <property type="match status" value="1"/>
</dbReference>
<dbReference type="InterPro" id="IPR009061">
    <property type="entry name" value="DNA-bd_dom_put_sf"/>
</dbReference>
<keyword evidence="3" id="KW-0804">Transcription</keyword>
<dbReference type="Pfam" id="PF00376">
    <property type="entry name" value="MerR"/>
    <property type="match status" value="1"/>
</dbReference>
<sequence>MSTRTSSRRRTSPAADTAESAESRPTPQEPPGHSDGGELLSIGELAKRAQVSPRTIRYYEELGILPTPPRTAGGSRRYPREYIFYVEGALLLKEMGFTLEEIRDLGQWALDRTTAASERTQALLESKVTVLEHRIRVLTRLHDLVMEATRGRSMKADQTPELLRMLGEEAQSSGLNSTDRSESHD</sequence>
<dbReference type="Gene3D" id="1.10.1660.10">
    <property type="match status" value="1"/>
</dbReference>
<dbReference type="Proteomes" id="UP000265719">
    <property type="component" value="Chromosome"/>
</dbReference>
<dbReference type="AlphaFoldDB" id="A0A399FXB0"/>
<keyword evidence="2 5" id="KW-0238">DNA-binding</keyword>
<gene>
    <name evidence="5" type="ORF">NI17_008985</name>
</gene>
<protein>
    <submittedName>
        <fullName evidence="5">MerR family DNA-binding transcriptional regulator</fullName>
    </submittedName>
</protein>
<dbReference type="EMBL" id="CP063196">
    <property type="protein sequence ID" value="UOE21252.1"/>
    <property type="molecule type" value="Genomic_DNA"/>
</dbReference>
<organism evidence="5 6">
    <name type="scientific">Thermobifida halotolerans</name>
    <dbReference type="NCBI Taxonomy" id="483545"/>
    <lineage>
        <taxon>Bacteria</taxon>
        <taxon>Bacillati</taxon>
        <taxon>Actinomycetota</taxon>
        <taxon>Actinomycetes</taxon>
        <taxon>Streptosporangiales</taxon>
        <taxon>Nocardiopsidaceae</taxon>
        <taxon>Thermobifida</taxon>
    </lineage>
</organism>
<evidence type="ECO:0000313" key="6">
    <source>
        <dbReference type="Proteomes" id="UP000265719"/>
    </source>
</evidence>
<keyword evidence="6" id="KW-1185">Reference proteome</keyword>
<dbReference type="InterPro" id="IPR015358">
    <property type="entry name" value="Tscrpt_reg_MerR_DNA-bd"/>
</dbReference>
<feature type="region of interest" description="Disordered" evidence="4">
    <location>
        <begin position="1"/>
        <end position="39"/>
    </location>
</feature>
<feature type="region of interest" description="Disordered" evidence="4">
    <location>
        <begin position="166"/>
        <end position="185"/>
    </location>
</feature>
<dbReference type="InterPro" id="IPR047057">
    <property type="entry name" value="MerR_fam"/>
</dbReference>
<evidence type="ECO:0000313" key="5">
    <source>
        <dbReference type="EMBL" id="UOE21252.1"/>
    </source>
</evidence>
<dbReference type="GO" id="GO:0003700">
    <property type="term" value="F:DNA-binding transcription factor activity"/>
    <property type="evidence" value="ECO:0007669"/>
    <property type="project" value="InterPro"/>
</dbReference>
<dbReference type="InterPro" id="IPR000551">
    <property type="entry name" value="MerR-type_HTH_dom"/>
</dbReference>
<dbReference type="PANTHER" id="PTHR30204:SF93">
    <property type="entry name" value="HTH MERR-TYPE DOMAIN-CONTAINING PROTEIN"/>
    <property type="match status" value="1"/>
</dbReference>
<accession>A0A399FXB0</accession>
<dbReference type="Pfam" id="PF09278">
    <property type="entry name" value="MerR-DNA-bind"/>
    <property type="match status" value="1"/>
</dbReference>
<evidence type="ECO:0000256" key="2">
    <source>
        <dbReference type="ARBA" id="ARBA00023125"/>
    </source>
</evidence>